<accession>A0A0G4N5Z9</accession>
<protein>
    <submittedName>
        <fullName evidence="1">Uncharacterized protein</fullName>
    </submittedName>
</protein>
<organism evidence="1 2">
    <name type="scientific">Verticillium longisporum</name>
    <name type="common">Verticillium dahliae var. longisporum</name>
    <dbReference type="NCBI Taxonomy" id="100787"/>
    <lineage>
        <taxon>Eukaryota</taxon>
        <taxon>Fungi</taxon>
        <taxon>Dikarya</taxon>
        <taxon>Ascomycota</taxon>
        <taxon>Pezizomycotina</taxon>
        <taxon>Sordariomycetes</taxon>
        <taxon>Hypocreomycetidae</taxon>
        <taxon>Glomerellales</taxon>
        <taxon>Plectosphaerellaceae</taxon>
        <taxon>Verticillium</taxon>
    </lineage>
</organism>
<evidence type="ECO:0000313" key="2">
    <source>
        <dbReference type="Proteomes" id="UP000045706"/>
    </source>
</evidence>
<dbReference type="EMBL" id="CVQI01032607">
    <property type="protein sequence ID" value="CRK41853.1"/>
    <property type="molecule type" value="Genomic_DNA"/>
</dbReference>
<evidence type="ECO:0000313" key="1">
    <source>
        <dbReference type="EMBL" id="CRK41853.1"/>
    </source>
</evidence>
<dbReference type="Pfam" id="PF13095">
    <property type="entry name" value="FTA2"/>
    <property type="match status" value="1"/>
</dbReference>
<reference evidence="2" key="1">
    <citation type="submission" date="2015-05" db="EMBL/GenBank/DDBJ databases">
        <authorList>
            <person name="Fogelqvist Johan"/>
        </authorList>
    </citation>
    <scope>NUCLEOTIDE SEQUENCE [LARGE SCALE GENOMIC DNA]</scope>
</reference>
<gene>
    <name evidence="1" type="ORF">BN1723_015973</name>
</gene>
<dbReference type="Proteomes" id="UP000045706">
    <property type="component" value="Unassembled WGS sequence"/>
</dbReference>
<name>A0A0G4N5Z9_VERLO</name>
<sequence length="280" mass="32196">MQSSRRVQLKNNGCGPTTRQAFEEFRRKADKEPFLTQQSMLVDPACTFKDFCRPLLRSYQLQGQDEIAWKNRLGHGMDGTIWKVSIGDGTYAIKVRECHNAALLQMIQAAVNNSSKPIYLKAEPKTRGDAVKNLHAFSDEGREECRYKGRSDSISYSSTPRLRRCYGWTKVHGEDLWALGPGLQPPDVTIDGVRRHIRRDEEYYAIVYEFFSEGKTSTNAAAVQQELDFFWRVGFCFVPLRKVNWIDGVLLDMADIVCPWHAAWHYTRYKRCNADILLTA</sequence>
<dbReference type="InterPro" id="IPR025213">
    <property type="entry name" value="Sim4_Fta2"/>
</dbReference>
<proteinExistence type="predicted"/>
<dbReference type="AlphaFoldDB" id="A0A0G4N5Z9"/>